<protein>
    <submittedName>
        <fullName evidence="4">DNA protecting protein DprA</fullName>
    </submittedName>
</protein>
<evidence type="ECO:0000256" key="2">
    <source>
        <dbReference type="SAM" id="Phobius"/>
    </source>
</evidence>
<dbReference type="SUPFAM" id="SSF102405">
    <property type="entry name" value="MCP/YpsA-like"/>
    <property type="match status" value="1"/>
</dbReference>
<keyword evidence="2" id="KW-0472">Membrane</keyword>
<dbReference type="Pfam" id="PF02481">
    <property type="entry name" value="DNA_processg_A"/>
    <property type="match status" value="1"/>
</dbReference>
<evidence type="ECO:0000256" key="1">
    <source>
        <dbReference type="ARBA" id="ARBA00006525"/>
    </source>
</evidence>
<gene>
    <name evidence="4" type="ORF">A3B74_00490</name>
</gene>
<dbReference type="PANTHER" id="PTHR43022:SF1">
    <property type="entry name" value="PROTEIN SMF"/>
    <property type="match status" value="1"/>
</dbReference>
<comment type="similarity">
    <text evidence="1">Belongs to the DprA/Smf family.</text>
</comment>
<feature type="domain" description="Smf/DprA SLOG" evidence="3">
    <location>
        <begin position="8"/>
        <end position="220"/>
    </location>
</feature>
<dbReference type="InterPro" id="IPR057666">
    <property type="entry name" value="DrpA_SLOG"/>
</dbReference>
<dbReference type="AlphaFoldDB" id="A0A1G2AQZ8"/>
<comment type="caution">
    <text evidence="4">The sequence shown here is derived from an EMBL/GenBank/DDBJ whole genome shotgun (WGS) entry which is preliminary data.</text>
</comment>
<dbReference type="Proteomes" id="UP000177165">
    <property type="component" value="Unassembled WGS sequence"/>
</dbReference>
<dbReference type="NCBIfam" id="TIGR00732">
    <property type="entry name" value="dprA"/>
    <property type="match status" value="1"/>
</dbReference>
<keyword evidence="2" id="KW-0812">Transmembrane</keyword>
<reference evidence="4 5" key="1">
    <citation type="journal article" date="2016" name="Nat. Commun.">
        <title>Thousands of microbial genomes shed light on interconnected biogeochemical processes in an aquifer system.</title>
        <authorList>
            <person name="Anantharaman K."/>
            <person name="Brown C.T."/>
            <person name="Hug L.A."/>
            <person name="Sharon I."/>
            <person name="Castelle C.J."/>
            <person name="Probst A.J."/>
            <person name="Thomas B.C."/>
            <person name="Singh A."/>
            <person name="Wilkins M.J."/>
            <person name="Karaoz U."/>
            <person name="Brodie E.L."/>
            <person name="Williams K.H."/>
            <person name="Hubbard S.S."/>
            <person name="Banfield J.F."/>
        </authorList>
    </citation>
    <scope>NUCLEOTIDE SEQUENCE [LARGE SCALE GENOMIC DNA]</scope>
</reference>
<organism evidence="4 5">
    <name type="scientific">Candidatus Kerfeldbacteria bacterium RIFCSPHIGHO2_02_FULL_42_14</name>
    <dbReference type="NCBI Taxonomy" id="1798540"/>
    <lineage>
        <taxon>Bacteria</taxon>
        <taxon>Candidatus Kerfeldiibacteriota</taxon>
    </lineage>
</organism>
<evidence type="ECO:0000313" key="4">
    <source>
        <dbReference type="EMBL" id="OGY79313.1"/>
    </source>
</evidence>
<proteinExistence type="inferred from homology"/>
<dbReference type="PANTHER" id="PTHR43022">
    <property type="entry name" value="PROTEIN SMF"/>
    <property type="match status" value="1"/>
</dbReference>
<dbReference type="Gene3D" id="1.10.10.10">
    <property type="entry name" value="Winged helix-like DNA-binding domain superfamily/Winged helix DNA-binding domain"/>
    <property type="match status" value="1"/>
</dbReference>
<name>A0A1G2AQZ8_9BACT</name>
<dbReference type="InterPro" id="IPR036388">
    <property type="entry name" value="WH-like_DNA-bd_sf"/>
</dbReference>
<dbReference type="GO" id="GO:0009294">
    <property type="term" value="P:DNA-mediated transformation"/>
    <property type="evidence" value="ECO:0007669"/>
    <property type="project" value="InterPro"/>
</dbReference>
<dbReference type="Gene3D" id="3.40.50.450">
    <property type="match status" value="1"/>
</dbReference>
<dbReference type="InterPro" id="IPR003488">
    <property type="entry name" value="DprA"/>
</dbReference>
<dbReference type="EMBL" id="MHKB01000009">
    <property type="protein sequence ID" value="OGY79313.1"/>
    <property type="molecule type" value="Genomic_DNA"/>
</dbReference>
<evidence type="ECO:0000313" key="5">
    <source>
        <dbReference type="Proteomes" id="UP000177165"/>
    </source>
</evidence>
<sequence length="297" mass="32256">MTQNTIQYITPNDSIYPQQLRNIHDPPQKLYYRGDHTLLQSQKMFALVGSRKMSTYGKQLVSLFIPPLLVHTIVIVSGLALGTDAQAHKETLHNEGKTIAVLGSGIDDASIAPSSNIWLAYKIIASGGLLLSEYPPGTPGYPQHFPERNRIIAGLAQGVLVTEASIKSGALITAKLAAEYGKDVFVCPGTIFAPLSAGTNTLIKNGAFLVTHPNDILTELGYPEIHTATIIKTKVKQFAQQPEVQKLLTCFVKDAQQSMEELMQKTGLPQDKLLATLTQLECEGIITALGGTRYAFI</sequence>
<accession>A0A1G2AQZ8</accession>
<keyword evidence="2" id="KW-1133">Transmembrane helix</keyword>
<evidence type="ECO:0000259" key="3">
    <source>
        <dbReference type="Pfam" id="PF02481"/>
    </source>
</evidence>
<feature type="transmembrane region" description="Helical" evidence="2">
    <location>
        <begin position="60"/>
        <end position="81"/>
    </location>
</feature>
<dbReference type="STRING" id="1798540.A3B74_00490"/>